<dbReference type="GO" id="GO:0043565">
    <property type="term" value="F:sequence-specific DNA binding"/>
    <property type="evidence" value="ECO:0007669"/>
    <property type="project" value="InterPro"/>
</dbReference>
<keyword evidence="1" id="KW-0805">Transcription regulation</keyword>
<dbReference type="InterPro" id="IPR009057">
    <property type="entry name" value="Homeodomain-like_sf"/>
</dbReference>
<keyword evidence="3" id="KW-0804">Transcription</keyword>
<evidence type="ECO:0000259" key="4">
    <source>
        <dbReference type="PROSITE" id="PS01124"/>
    </source>
</evidence>
<organism evidence="5">
    <name type="scientific">bioreactor metagenome</name>
    <dbReference type="NCBI Taxonomy" id="1076179"/>
    <lineage>
        <taxon>unclassified sequences</taxon>
        <taxon>metagenomes</taxon>
        <taxon>ecological metagenomes</taxon>
    </lineage>
</organism>
<dbReference type="PANTHER" id="PTHR43280">
    <property type="entry name" value="ARAC-FAMILY TRANSCRIPTIONAL REGULATOR"/>
    <property type="match status" value="1"/>
</dbReference>
<dbReference type="AlphaFoldDB" id="A0A645C021"/>
<evidence type="ECO:0000313" key="5">
    <source>
        <dbReference type="EMBL" id="MPM68683.1"/>
    </source>
</evidence>
<comment type="caution">
    <text evidence="5">The sequence shown here is derived from an EMBL/GenBank/DDBJ whole genome shotgun (WGS) entry which is preliminary data.</text>
</comment>
<dbReference type="PANTHER" id="PTHR43280:SF34">
    <property type="entry name" value="ARAC-FAMILY TRANSCRIPTIONAL REGULATOR"/>
    <property type="match status" value="1"/>
</dbReference>
<dbReference type="InterPro" id="IPR014710">
    <property type="entry name" value="RmlC-like_jellyroll"/>
</dbReference>
<dbReference type="PROSITE" id="PS01124">
    <property type="entry name" value="HTH_ARAC_FAMILY_2"/>
    <property type="match status" value="1"/>
</dbReference>
<dbReference type="InterPro" id="IPR018060">
    <property type="entry name" value="HTH_AraC"/>
</dbReference>
<dbReference type="InterPro" id="IPR037923">
    <property type="entry name" value="HTH-like"/>
</dbReference>
<reference evidence="5" key="1">
    <citation type="submission" date="2019-08" db="EMBL/GenBank/DDBJ databases">
        <authorList>
            <person name="Kucharzyk K."/>
            <person name="Murdoch R.W."/>
            <person name="Higgins S."/>
            <person name="Loffler F."/>
        </authorList>
    </citation>
    <scope>NUCLEOTIDE SEQUENCE</scope>
</reference>
<protein>
    <submittedName>
        <fullName evidence="5">HTH-type transcriptional activator RhaS</fullName>
    </submittedName>
</protein>
<dbReference type="InterPro" id="IPR003313">
    <property type="entry name" value="AraC-bd"/>
</dbReference>
<dbReference type="Pfam" id="PF12833">
    <property type="entry name" value="HTH_18"/>
    <property type="match status" value="1"/>
</dbReference>
<feature type="domain" description="HTH araC/xylS-type" evidence="4">
    <location>
        <begin position="232"/>
        <end position="314"/>
    </location>
</feature>
<sequence>MDKEYVPPLESSCHKMTFLLLYFDILNTLLARKEEGMKPTRLQSSSFIDFPGRGYASYIFDKKQLKFLHSHDFYEIFLVDRGNAVHQVNNLRLPLCAGCLCFVRPDDVHCYVEASEDFRIINIIIPEQIISNLFAFLGSNYDAERLCHSQTPPCVSLDYRDLSSLIRDFEQLILYKKILKEKSDTMYRIAIFNLLTKYFPLQQVQKTSASIPQWLKLLSLQMLTKENFTKGLPTLYKLSGKSPEYVSRACKKYLGKTPSQLVNGIRLEHAAMLLVTTDIPIIEISQDCGFESLSYFYHRFSEQYCTTPSEFRKDKTNSDSMVYRMGDLSIKAEIPAAIPINANALKKSRR</sequence>
<keyword evidence="2" id="KW-0238">DNA-binding</keyword>
<dbReference type="SUPFAM" id="SSF51215">
    <property type="entry name" value="Regulatory protein AraC"/>
    <property type="match status" value="1"/>
</dbReference>
<dbReference type="EMBL" id="VSSQ01022396">
    <property type="protein sequence ID" value="MPM68683.1"/>
    <property type="molecule type" value="Genomic_DNA"/>
</dbReference>
<evidence type="ECO:0000256" key="3">
    <source>
        <dbReference type="ARBA" id="ARBA00023163"/>
    </source>
</evidence>
<accession>A0A645C021</accession>
<dbReference type="SUPFAM" id="SSF46689">
    <property type="entry name" value="Homeodomain-like"/>
    <property type="match status" value="1"/>
</dbReference>
<dbReference type="SMART" id="SM00342">
    <property type="entry name" value="HTH_ARAC"/>
    <property type="match status" value="1"/>
</dbReference>
<evidence type="ECO:0000256" key="1">
    <source>
        <dbReference type="ARBA" id="ARBA00023015"/>
    </source>
</evidence>
<dbReference type="GO" id="GO:0003700">
    <property type="term" value="F:DNA-binding transcription factor activity"/>
    <property type="evidence" value="ECO:0007669"/>
    <property type="project" value="InterPro"/>
</dbReference>
<dbReference type="Gene3D" id="1.10.10.60">
    <property type="entry name" value="Homeodomain-like"/>
    <property type="match status" value="1"/>
</dbReference>
<name>A0A645C021_9ZZZZ</name>
<gene>
    <name evidence="5" type="primary">rhaS_82</name>
    <name evidence="5" type="ORF">SDC9_115617</name>
</gene>
<proteinExistence type="predicted"/>
<evidence type="ECO:0000256" key="2">
    <source>
        <dbReference type="ARBA" id="ARBA00023125"/>
    </source>
</evidence>
<dbReference type="Gene3D" id="2.60.120.10">
    <property type="entry name" value="Jelly Rolls"/>
    <property type="match status" value="1"/>
</dbReference>
<dbReference type="Pfam" id="PF02311">
    <property type="entry name" value="AraC_binding"/>
    <property type="match status" value="1"/>
</dbReference>